<gene>
    <name evidence="1" type="ORF">CRM76_01155</name>
</gene>
<name>A0A2A7U7K2_EDWTA</name>
<dbReference type="EMBL" id="PDDV01000006">
    <property type="protein sequence ID" value="PEH74279.1"/>
    <property type="molecule type" value="Genomic_DNA"/>
</dbReference>
<proteinExistence type="predicted"/>
<sequence>MRGHGVPVNRFYSIDGGRLFKMTSHRSLQNWRQDGTDRHKVGHTDRNTGEWHYSRDFIVEICHVHYSHCFDSTKELNGLLDRAGISRARYYQLRHYYNIQIQTFVQVDGRAILPVYK</sequence>
<reference evidence="2" key="1">
    <citation type="submission" date="2017-09" db="EMBL/GenBank/DDBJ databases">
        <title>FDA dAtabase for Regulatory Grade micrObial Sequences (FDA-ARGOS): Supporting development and validation of Infectious Disease Dx tests.</title>
        <authorList>
            <person name="Goldberg B."/>
            <person name="Campos J."/>
            <person name="Tallon L."/>
            <person name="Sadzewicz L."/>
            <person name="Ott S."/>
            <person name="Zhao X."/>
            <person name="Nagaraj S."/>
            <person name="Vavikolanu K."/>
            <person name="Aluvathingal J."/>
            <person name="Nadendla S."/>
            <person name="Geyer C."/>
            <person name="Sichtig H."/>
        </authorList>
    </citation>
    <scope>NUCLEOTIDE SEQUENCE [LARGE SCALE GENOMIC DNA]</scope>
    <source>
        <strain evidence="2">FDAARGOS_370</strain>
    </source>
</reference>
<protein>
    <submittedName>
        <fullName evidence="1">Uncharacterized protein</fullName>
    </submittedName>
</protein>
<evidence type="ECO:0000313" key="2">
    <source>
        <dbReference type="Proteomes" id="UP000219788"/>
    </source>
</evidence>
<comment type="caution">
    <text evidence="1">The sequence shown here is derived from an EMBL/GenBank/DDBJ whole genome shotgun (WGS) entry which is preliminary data.</text>
</comment>
<dbReference type="AlphaFoldDB" id="A0A2A7U7K2"/>
<evidence type="ECO:0000313" key="1">
    <source>
        <dbReference type="EMBL" id="PEH74279.1"/>
    </source>
</evidence>
<dbReference type="Proteomes" id="UP000219788">
    <property type="component" value="Unassembled WGS sequence"/>
</dbReference>
<accession>A0A2A7U7K2</accession>
<organism evidence="1 2">
    <name type="scientific">Edwardsiella tarda</name>
    <dbReference type="NCBI Taxonomy" id="636"/>
    <lineage>
        <taxon>Bacteria</taxon>
        <taxon>Pseudomonadati</taxon>
        <taxon>Pseudomonadota</taxon>
        <taxon>Gammaproteobacteria</taxon>
        <taxon>Enterobacterales</taxon>
        <taxon>Hafniaceae</taxon>
        <taxon>Edwardsiella</taxon>
    </lineage>
</organism>